<accession>A0A1H6ZBP3</accession>
<organism evidence="2 3">
    <name type="scientific">Dyadobacter koreensis</name>
    <dbReference type="NCBI Taxonomy" id="408657"/>
    <lineage>
        <taxon>Bacteria</taxon>
        <taxon>Pseudomonadati</taxon>
        <taxon>Bacteroidota</taxon>
        <taxon>Cytophagia</taxon>
        <taxon>Cytophagales</taxon>
        <taxon>Spirosomataceae</taxon>
        <taxon>Dyadobacter</taxon>
    </lineage>
</organism>
<evidence type="ECO:0000313" key="2">
    <source>
        <dbReference type="EMBL" id="SEJ50146.1"/>
    </source>
</evidence>
<sequence>MKKIITSLCLGFMLIFAAMPSKAATYYVLDGQEFNLLPQVGTNLFSSIIWTVDGVALPVLTDKIGKFTRTFNLPTNNNLVPATHTLTLGVIEELSTCISEVVEHTIVVLPKVQLSITTTGGKDNFCVGAFSTELTLQANVDLAALKSSFNIVLSPTWTGPKTGNGNTLAINTAGDYTVNAEYSVLTGTDVVTNAIIPAATKILGAVSGATKTISNNLALPSVPSLVLN</sequence>
<evidence type="ECO:0000313" key="3">
    <source>
        <dbReference type="Proteomes" id="UP000199532"/>
    </source>
</evidence>
<proteinExistence type="predicted"/>
<keyword evidence="1" id="KW-0732">Signal</keyword>
<dbReference type="RefSeq" id="WP_090339650.1">
    <property type="nucleotide sequence ID" value="NZ_FNXY01000008.1"/>
</dbReference>
<evidence type="ECO:0000256" key="1">
    <source>
        <dbReference type="SAM" id="SignalP"/>
    </source>
</evidence>
<gene>
    <name evidence="2" type="ORF">SAMN04487995_5043</name>
</gene>
<name>A0A1H6ZBP3_9BACT</name>
<dbReference type="AlphaFoldDB" id="A0A1H6ZBP3"/>
<dbReference type="Proteomes" id="UP000199532">
    <property type="component" value="Unassembled WGS sequence"/>
</dbReference>
<feature type="signal peptide" evidence="1">
    <location>
        <begin position="1"/>
        <end position="23"/>
    </location>
</feature>
<keyword evidence="3" id="KW-1185">Reference proteome</keyword>
<reference evidence="2 3" key="1">
    <citation type="submission" date="2016-10" db="EMBL/GenBank/DDBJ databases">
        <authorList>
            <person name="de Groot N.N."/>
        </authorList>
    </citation>
    <scope>NUCLEOTIDE SEQUENCE [LARGE SCALE GENOMIC DNA]</scope>
    <source>
        <strain evidence="2 3">DSM 19938</strain>
    </source>
</reference>
<protein>
    <submittedName>
        <fullName evidence="2">Uncharacterized protein</fullName>
    </submittedName>
</protein>
<dbReference type="OrthoDB" id="946510at2"/>
<dbReference type="EMBL" id="FNXY01000008">
    <property type="protein sequence ID" value="SEJ50146.1"/>
    <property type="molecule type" value="Genomic_DNA"/>
</dbReference>
<feature type="chain" id="PRO_5011564980" evidence="1">
    <location>
        <begin position="24"/>
        <end position="228"/>
    </location>
</feature>